<reference evidence="1 2" key="1">
    <citation type="journal article" date="2021" name="Plant Biotechnol. J.">
        <title>Multi-omics assisted identification of the key and species-specific regulatory components of drought-tolerant mechanisms in Gossypium stocksii.</title>
        <authorList>
            <person name="Yu D."/>
            <person name="Ke L."/>
            <person name="Zhang D."/>
            <person name="Wu Y."/>
            <person name="Sun Y."/>
            <person name="Mei J."/>
            <person name="Sun J."/>
            <person name="Sun Y."/>
        </authorList>
    </citation>
    <scope>NUCLEOTIDE SEQUENCE [LARGE SCALE GENOMIC DNA]</scope>
    <source>
        <strain evidence="2">cv. E1</strain>
        <tissue evidence="1">Leaf</tissue>
    </source>
</reference>
<dbReference type="OrthoDB" id="991388at2759"/>
<gene>
    <name evidence="1" type="ORF">J1N35_029466</name>
</gene>
<dbReference type="EMBL" id="JAIQCV010000009">
    <property type="protein sequence ID" value="KAH1064479.1"/>
    <property type="molecule type" value="Genomic_DNA"/>
</dbReference>
<comment type="caution">
    <text evidence="1">The sequence shown here is derived from an EMBL/GenBank/DDBJ whole genome shotgun (WGS) entry which is preliminary data.</text>
</comment>
<sequence>MRWKSDCKVSLRSYSRRHIDVMIDEDSERLRWRKDLERQLQRLNKLTPSDAVLGDIVDTKLALSIEADKEELYWE</sequence>
<evidence type="ECO:0000313" key="1">
    <source>
        <dbReference type="EMBL" id="KAH1064479.1"/>
    </source>
</evidence>
<dbReference type="Proteomes" id="UP000828251">
    <property type="component" value="Unassembled WGS sequence"/>
</dbReference>
<keyword evidence="2" id="KW-1185">Reference proteome</keyword>
<organism evidence="1 2">
    <name type="scientific">Gossypium stocksii</name>
    <dbReference type="NCBI Taxonomy" id="47602"/>
    <lineage>
        <taxon>Eukaryota</taxon>
        <taxon>Viridiplantae</taxon>
        <taxon>Streptophyta</taxon>
        <taxon>Embryophyta</taxon>
        <taxon>Tracheophyta</taxon>
        <taxon>Spermatophyta</taxon>
        <taxon>Magnoliopsida</taxon>
        <taxon>eudicotyledons</taxon>
        <taxon>Gunneridae</taxon>
        <taxon>Pentapetalae</taxon>
        <taxon>rosids</taxon>
        <taxon>malvids</taxon>
        <taxon>Malvales</taxon>
        <taxon>Malvaceae</taxon>
        <taxon>Malvoideae</taxon>
        <taxon>Gossypium</taxon>
    </lineage>
</organism>
<dbReference type="AlphaFoldDB" id="A0A9D3ZTT5"/>
<protein>
    <submittedName>
        <fullName evidence="1">Uncharacterized protein</fullName>
    </submittedName>
</protein>
<name>A0A9D3ZTT5_9ROSI</name>
<evidence type="ECO:0000313" key="2">
    <source>
        <dbReference type="Proteomes" id="UP000828251"/>
    </source>
</evidence>
<accession>A0A9D3ZTT5</accession>
<proteinExistence type="predicted"/>